<keyword evidence="2" id="KW-0540">Nuclease</keyword>
<organism evidence="6 7">
    <name type="scientific">Candidatus Kaiserbacteria bacterium RIFCSPLOWO2_12_FULL_45_26</name>
    <dbReference type="NCBI Taxonomy" id="1798525"/>
    <lineage>
        <taxon>Bacteria</taxon>
        <taxon>Candidatus Kaiseribacteriota</taxon>
    </lineage>
</organism>
<evidence type="ECO:0000256" key="1">
    <source>
        <dbReference type="ARBA" id="ARBA00022694"/>
    </source>
</evidence>
<evidence type="ECO:0000256" key="5">
    <source>
        <dbReference type="ARBA" id="ARBA00022884"/>
    </source>
</evidence>
<keyword evidence="1" id="KW-0819">tRNA processing</keyword>
<evidence type="ECO:0000256" key="2">
    <source>
        <dbReference type="ARBA" id="ARBA00022722"/>
    </source>
</evidence>
<keyword evidence="3" id="KW-0255">Endonuclease</keyword>
<dbReference type="GO" id="GO:0000049">
    <property type="term" value="F:tRNA binding"/>
    <property type="evidence" value="ECO:0007669"/>
    <property type="project" value="InterPro"/>
</dbReference>
<dbReference type="EMBL" id="MFMM01000001">
    <property type="protein sequence ID" value="OGG84585.1"/>
    <property type="molecule type" value="Genomic_DNA"/>
</dbReference>
<gene>
    <name evidence="6" type="ORF">A3G90_00655</name>
</gene>
<dbReference type="SUPFAM" id="SSF54211">
    <property type="entry name" value="Ribosomal protein S5 domain 2-like"/>
    <property type="match status" value="1"/>
</dbReference>
<evidence type="ECO:0000313" key="7">
    <source>
        <dbReference type="Proteomes" id="UP000177325"/>
    </source>
</evidence>
<dbReference type="GO" id="GO:0008033">
    <property type="term" value="P:tRNA processing"/>
    <property type="evidence" value="ECO:0007669"/>
    <property type="project" value="UniProtKB-KW"/>
</dbReference>
<evidence type="ECO:0000313" key="6">
    <source>
        <dbReference type="EMBL" id="OGG84585.1"/>
    </source>
</evidence>
<dbReference type="AlphaFoldDB" id="A0A1F6FFE7"/>
<name>A0A1F6FFE7_9BACT</name>
<dbReference type="InterPro" id="IPR000100">
    <property type="entry name" value="RNase_P"/>
</dbReference>
<reference evidence="6 7" key="1">
    <citation type="journal article" date="2016" name="Nat. Commun.">
        <title>Thousands of microbial genomes shed light on interconnected biogeochemical processes in an aquifer system.</title>
        <authorList>
            <person name="Anantharaman K."/>
            <person name="Brown C.T."/>
            <person name="Hug L.A."/>
            <person name="Sharon I."/>
            <person name="Castelle C.J."/>
            <person name="Probst A.J."/>
            <person name="Thomas B.C."/>
            <person name="Singh A."/>
            <person name="Wilkins M.J."/>
            <person name="Karaoz U."/>
            <person name="Brodie E.L."/>
            <person name="Williams K.H."/>
            <person name="Hubbard S.S."/>
            <person name="Banfield J.F."/>
        </authorList>
    </citation>
    <scope>NUCLEOTIDE SEQUENCE [LARGE SCALE GENOMIC DNA]</scope>
</reference>
<dbReference type="GO" id="GO:0004526">
    <property type="term" value="F:ribonuclease P activity"/>
    <property type="evidence" value="ECO:0007669"/>
    <property type="project" value="InterPro"/>
</dbReference>
<accession>A0A1F6FFE7</accession>
<evidence type="ECO:0000256" key="4">
    <source>
        <dbReference type="ARBA" id="ARBA00022801"/>
    </source>
</evidence>
<dbReference type="Proteomes" id="UP000177325">
    <property type="component" value="Unassembled WGS sequence"/>
</dbReference>
<dbReference type="InterPro" id="IPR020568">
    <property type="entry name" value="Ribosomal_Su5_D2-typ_SF"/>
</dbReference>
<keyword evidence="4" id="KW-0378">Hydrolase</keyword>
<comment type="caution">
    <text evidence="6">The sequence shown here is derived from an EMBL/GenBank/DDBJ whole genome shotgun (WGS) entry which is preliminary data.</text>
</comment>
<dbReference type="Gene3D" id="3.30.230.10">
    <property type="match status" value="1"/>
</dbReference>
<keyword evidence="5" id="KW-0694">RNA-binding</keyword>
<sequence length="108" mass="11934">MLKKTERLNRAAFSIYFASGKRTHGTYLTVITAPAEALLSAVVVGKKVSKKSPTRNSIKRRIYAQVEALTKKTGYTGVVIVITKPEVVKLSRKDFQAAVLEELGRVIK</sequence>
<dbReference type="STRING" id="1798525.A3G90_00655"/>
<evidence type="ECO:0000256" key="3">
    <source>
        <dbReference type="ARBA" id="ARBA00022759"/>
    </source>
</evidence>
<proteinExistence type="predicted"/>
<dbReference type="InterPro" id="IPR014721">
    <property type="entry name" value="Ribsml_uS5_D2-typ_fold_subgr"/>
</dbReference>
<dbReference type="Pfam" id="PF00825">
    <property type="entry name" value="Ribonuclease_P"/>
    <property type="match status" value="1"/>
</dbReference>
<protein>
    <submittedName>
        <fullName evidence="6">Uncharacterized protein</fullName>
    </submittedName>
</protein>